<accession>A0A3A4KUQ6</accession>
<feature type="domain" description="HTH marR-type" evidence="1">
    <location>
        <begin position="6"/>
        <end position="138"/>
    </location>
</feature>
<sequence length="144" mass="16266">MADATRPDLAAMLVPLLRALLAVETPVLERHDLPMWGYAVLLRLDSEPVYTQAKLAKAAHADKTRIIAVLDDLQRRGYIRREPDPADRRRNLISLTPEGRSARDHAQREIQEQERHLLAHLPAADRTVFLRALATLAEVAEPQD</sequence>
<evidence type="ECO:0000259" key="1">
    <source>
        <dbReference type="PROSITE" id="PS50995"/>
    </source>
</evidence>
<reference evidence="2 3" key="1">
    <citation type="submission" date="2018-09" db="EMBL/GenBank/DDBJ databases">
        <title>YIM PH21274 draft genome.</title>
        <authorList>
            <person name="Miao C."/>
        </authorList>
    </citation>
    <scope>NUCLEOTIDE SEQUENCE [LARGE SCALE GENOMIC DNA]</scope>
    <source>
        <strain evidence="2 3">YIM PH 21724</strain>
    </source>
</reference>
<dbReference type="PANTHER" id="PTHR33164">
    <property type="entry name" value="TRANSCRIPTIONAL REGULATOR, MARR FAMILY"/>
    <property type="match status" value="1"/>
</dbReference>
<dbReference type="OrthoDB" id="5148120at2"/>
<dbReference type="SMART" id="SM00347">
    <property type="entry name" value="HTH_MARR"/>
    <property type="match status" value="1"/>
</dbReference>
<dbReference type="InterPro" id="IPR036390">
    <property type="entry name" value="WH_DNA-bd_sf"/>
</dbReference>
<dbReference type="PANTHER" id="PTHR33164:SF95">
    <property type="entry name" value="TRANSCRIPTIONAL REGULATOR"/>
    <property type="match status" value="1"/>
</dbReference>
<dbReference type="PROSITE" id="PS50995">
    <property type="entry name" value="HTH_MARR_2"/>
    <property type="match status" value="1"/>
</dbReference>
<dbReference type="GO" id="GO:0006950">
    <property type="term" value="P:response to stress"/>
    <property type="evidence" value="ECO:0007669"/>
    <property type="project" value="TreeGrafter"/>
</dbReference>
<dbReference type="InterPro" id="IPR000835">
    <property type="entry name" value="HTH_MarR-typ"/>
</dbReference>
<dbReference type="Pfam" id="PF01047">
    <property type="entry name" value="MarR"/>
    <property type="match status" value="1"/>
</dbReference>
<dbReference type="InterPro" id="IPR036388">
    <property type="entry name" value="WH-like_DNA-bd_sf"/>
</dbReference>
<dbReference type="InterPro" id="IPR039422">
    <property type="entry name" value="MarR/SlyA-like"/>
</dbReference>
<dbReference type="RefSeq" id="WP_120038335.1">
    <property type="nucleotide sequence ID" value="NZ_QZFU01000012.1"/>
</dbReference>
<dbReference type="GO" id="GO:0003700">
    <property type="term" value="F:DNA-binding transcription factor activity"/>
    <property type="evidence" value="ECO:0007669"/>
    <property type="project" value="InterPro"/>
</dbReference>
<evidence type="ECO:0000313" key="2">
    <source>
        <dbReference type="EMBL" id="RJO78831.1"/>
    </source>
</evidence>
<dbReference type="AlphaFoldDB" id="A0A3A4KUQ6"/>
<dbReference type="EMBL" id="QZFU01000012">
    <property type="protein sequence ID" value="RJO78831.1"/>
    <property type="molecule type" value="Genomic_DNA"/>
</dbReference>
<keyword evidence="3" id="KW-1185">Reference proteome</keyword>
<gene>
    <name evidence="2" type="ORF">D5S18_04755</name>
</gene>
<dbReference type="SUPFAM" id="SSF46785">
    <property type="entry name" value="Winged helix' DNA-binding domain"/>
    <property type="match status" value="1"/>
</dbReference>
<dbReference type="Gene3D" id="1.10.10.10">
    <property type="entry name" value="Winged helix-like DNA-binding domain superfamily/Winged helix DNA-binding domain"/>
    <property type="match status" value="1"/>
</dbReference>
<protein>
    <submittedName>
        <fullName evidence="2">MarR family transcriptional regulator</fullName>
    </submittedName>
</protein>
<organism evidence="2 3">
    <name type="scientific">Nocardia panacis</name>
    <dbReference type="NCBI Taxonomy" id="2340916"/>
    <lineage>
        <taxon>Bacteria</taxon>
        <taxon>Bacillati</taxon>
        <taxon>Actinomycetota</taxon>
        <taxon>Actinomycetes</taxon>
        <taxon>Mycobacteriales</taxon>
        <taxon>Nocardiaceae</taxon>
        <taxon>Nocardia</taxon>
    </lineage>
</organism>
<proteinExistence type="predicted"/>
<dbReference type="Proteomes" id="UP000266677">
    <property type="component" value="Unassembled WGS sequence"/>
</dbReference>
<evidence type="ECO:0000313" key="3">
    <source>
        <dbReference type="Proteomes" id="UP000266677"/>
    </source>
</evidence>
<dbReference type="PRINTS" id="PR00598">
    <property type="entry name" value="HTHMARR"/>
</dbReference>
<comment type="caution">
    <text evidence="2">The sequence shown here is derived from an EMBL/GenBank/DDBJ whole genome shotgun (WGS) entry which is preliminary data.</text>
</comment>
<name>A0A3A4KUQ6_9NOCA</name>